<sequence>MEYGLFVMNAPFREIKKSRSEYNSLRQITVKVALLIGGPVSVTSTCA</sequence>
<proteinExistence type="predicted"/>
<organism evidence="1 2">
    <name type="scientific">Corynebacterium spheniscorum</name>
    <dbReference type="NCBI Taxonomy" id="185761"/>
    <lineage>
        <taxon>Bacteria</taxon>
        <taxon>Bacillati</taxon>
        <taxon>Actinomycetota</taxon>
        <taxon>Actinomycetes</taxon>
        <taxon>Mycobacteriales</taxon>
        <taxon>Corynebacteriaceae</taxon>
        <taxon>Corynebacterium</taxon>
    </lineage>
</organism>
<protein>
    <submittedName>
        <fullName evidence="1">Uncharacterized protein</fullName>
    </submittedName>
</protein>
<dbReference type="EMBL" id="FOPJ01000005">
    <property type="protein sequence ID" value="SFG51925.1"/>
    <property type="molecule type" value="Genomic_DNA"/>
</dbReference>
<evidence type="ECO:0000313" key="2">
    <source>
        <dbReference type="Proteomes" id="UP000199065"/>
    </source>
</evidence>
<evidence type="ECO:0000313" key="1">
    <source>
        <dbReference type="EMBL" id="SFG51925.1"/>
    </source>
</evidence>
<accession>A0A1I2SGE6</accession>
<dbReference type="AlphaFoldDB" id="A0A1I2SGE6"/>
<gene>
    <name evidence="1" type="ORF">SAMN05660282_01130</name>
</gene>
<dbReference type="Proteomes" id="UP000199065">
    <property type="component" value="Unassembled WGS sequence"/>
</dbReference>
<name>A0A1I2SGE6_9CORY</name>
<keyword evidence="2" id="KW-1185">Reference proteome</keyword>
<reference evidence="1 2" key="1">
    <citation type="submission" date="2016-10" db="EMBL/GenBank/DDBJ databases">
        <authorList>
            <person name="de Groot N.N."/>
        </authorList>
    </citation>
    <scope>NUCLEOTIDE SEQUENCE [LARGE SCALE GENOMIC DNA]</scope>
    <source>
        <strain>J11</strain>
        <strain evidence="2">PG 39</strain>
    </source>
</reference>